<evidence type="ECO:0000256" key="4">
    <source>
        <dbReference type="ARBA" id="ARBA00022692"/>
    </source>
</evidence>
<sequence length="831" mass="90629">MAVRIGSTTLLVIATTSLISLPLMLPTPLQAATRNDEKPRGTTQRNATLKSSTQAGRRPARLAADDESVSVTARAHEARNTENVVSRAAIEQLAPGTNVLKAVGQLPGVSFSSSDPLGIDTWGASVYMRGFFQNQLGVTLDGIPLNDQGYGNVNGLNVANAVITADIANVSVSQGGGALDVPSNTNLGGAMQFSTADPKHKAGAIIEQGFGSYGMEHTYIRLDSGDLNHTGTRAFGSYSRNYEEKYDSPSSGILQQADGKLVQPLGADSTMSAFFNWSEAQVWVHADKSFDILNKLGWRVEDLYPNYAAAYAAANWVAYCGGLAPSCATPPGVLGGAGLPAGWFNTNAQAGVSFYDGGQTSIDYLGGLNFDIAINDRLRWKATIYGHSDTQYQTYGDPYQPSATGAPLSEEVWQPRQERYGFQTSLHYFVGRHAISTGVWFENNNQQFALFWYNEPLLGHGAPLKTIGPYNVYGRAFLQDVGYQWNTNSFQYYAMDVWRPLRNISVTYGFKSLVQTTSGGADYNNPELNYGPLANGSMTAASGFLPHVNLDWHFAQGHELYFDMAENMRPYSVSGAASLGAVGSPWNVAVPAPTNGQMPPQTSQDLFKTLQRTLHPERDWDFVLGYRYTGKLISVTADAYHADLYHHLISASLGTLNAPVTTVLDTHHADMWGADAAATLRPLPRLAITNTFSYNRFTYDTPVNLCTGGMVCNLQGKRLSGYPAFMYKADASYSWGRFLVHFGVNYYSARPFSLMNDTSVPAYWLSDLGARYLLGNYGMMKNLTVSFNVYNTFNAKYIAMMGENGFPVSGDAQSMERGAVRQFFGTARAEF</sequence>
<gene>
    <name evidence="11" type="ORF">HUK84_01805</name>
</gene>
<keyword evidence="5 9" id="KW-0732">Signal</keyword>
<evidence type="ECO:0000256" key="1">
    <source>
        <dbReference type="ARBA" id="ARBA00004571"/>
    </source>
</evidence>
<dbReference type="PANTHER" id="PTHR30069:SF29">
    <property type="entry name" value="HEMOGLOBIN AND HEMOGLOBIN-HAPTOGLOBIN-BINDING PROTEIN 1-RELATED"/>
    <property type="match status" value="1"/>
</dbReference>
<keyword evidence="3" id="KW-1134">Transmembrane beta strand</keyword>
<evidence type="ECO:0000259" key="10">
    <source>
        <dbReference type="Pfam" id="PF07715"/>
    </source>
</evidence>
<keyword evidence="2" id="KW-0813">Transport</keyword>
<organism evidence="11 12">
    <name type="scientific">Nguyenibacter vanlangensis</name>
    <dbReference type="NCBI Taxonomy" id="1216886"/>
    <lineage>
        <taxon>Bacteria</taxon>
        <taxon>Pseudomonadati</taxon>
        <taxon>Pseudomonadota</taxon>
        <taxon>Alphaproteobacteria</taxon>
        <taxon>Acetobacterales</taxon>
        <taxon>Acetobacteraceae</taxon>
        <taxon>Nguyenibacter</taxon>
    </lineage>
</organism>
<dbReference type="AlphaFoldDB" id="A0A7Y7M5I2"/>
<comment type="caution">
    <text evidence="11">The sequence shown here is derived from an EMBL/GenBank/DDBJ whole genome shotgun (WGS) entry which is preliminary data.</text>
</comment>
<feature type="region of interest" description="Disordered" evidence="8">
    <location>
        <begin position="31"/>
        <end position="75"/>
    </location>
</feature>
<dbReference type="Gene3D" id="2.40.170.20">
    <property type="entry name" value="TonB-dependent receptor, beta-barrel domain"/>
    <property type="match status" value="1"/>
</dbReference>
<evidence type="ECO:0000313" key="11">
    <source>
        <dbReference type="EMBL" id="NVN09894.1"/>
    </source>
</evidence>
<keyword evidence="11" id="KW-0675">Receptor</keyword>
<keyword evidence="6" id="KW-0472">Membrane</keyword>
<dbReference type="InterPro" id="IPR039426">
    <property type="entry name" value="TonB-dep_rcpt-like"/>
</dbReference>
<evidence type="ECO:0000256" key="3">
    <source>
        <dbReference type="ARBA" id="ARBA00022452"/>
    </source>
</evidence>
<comment type="subcellular location">
    <subcellularLocation>
        <location evidence="1">Cell outer membrane</location>
        <topology evidence="1">Multi-pass membrane protein</topology>
    </subcellularLocation>
</comment>
<dbReference type="GO" id="GO:0009279">
    <property type="term" value="C:cell outer membrane"/>
    <property type="evidence" value="ECO:0007669"/>
    <property type="project" value="UniProtKB-SubCell"/>
</dbReference>
<dbReference type="Proteomes" id="UP000534870">
    <property type="component" value="Unassembled WGS sequence"/>
</dbReference>
<keyword evidence="4" id="KW-0812">Transmembrane</keyword>
<evidence type="ECO:0000256" key="6">
    <source>
        <dbReference type="ARBA" id="ARBA00023136"/>
    </source>
</evidence>
<feature type="chain" id="PRO_5030513269" evidence="9">
    <location>
        <begin position="32"/>
        <end position="831"/>
    </location>
</feature>
<dbReference type="InterPro" id="IPR036942">
    <property type="entry name" value="Beta-barrel_TonB_sf"/>
</dbReference>
<dbReference type="Pfam" id="PF07715">
    <property type="entry name" value="Plug"/>
    <property type="match status" value="1"/>
</dbReference>
<evidence type="ECO:0000256" key="7">
    <source>
        <dbReference type="ARBA" id="ARBA00023237"/>
    </source>
</evidence>
<dbReference type="InterPro" id="IPR037066">
    <property type="entry name" value="Plug_dom_sf"/>
</dbReference>
<dbReference type="InterPro" id="IPR012910">
    <property type="entry name" value="Plug_dom"/>
</dbReference>
<proteinExistence type="predicted"/>
<feature type="compositionally biased region" description="Polar residues" evidence="8">
    <location>
        <begin position="41"/>
        <end position="55"/>
    </location>
</feature>
<dbReference type="EMBL" id="JABXXP010000008">
    <property type="protein sequence ID" value="NVN09894.1"/>
    <property type="molecule type" value="Genomic_DNA"/>
</dbReference>
<accession>A0A7Y7M5I2</accession>
<dbReference type="SUPFAM" id="SSF56935">
    <property type="entry name" value="Porins"/>
    <property type="match status" value="1"/>
</dbReference>
<evidence type="ECO:0000256" key="8">
    <source>
        <dbReference type="SAM" id="MobiDB-lite"/>
    </source>
</evidence>
<feature type="signal peptide" evidence="9">
    <location>
        <begin position="1"/>
        <end position="31"/>
    </location>
</feature>
<dbReference type="GO" id="GO:0015344">
    <property type="term" value="F:siderophore uptake transmembrane transporter activity"/>
    <property type="evidence" value="ECO:0007669"/>
    <property type="project" value="TreeGrafter"/>
</dbReference>
<dbReference type="Gene3D" id="2.170.130.10">
    <property type="entry name" value="TonB-dependent receptor, plug domain"/>
    <property type="match status" value="1"/>
</dbReference>
<feature type="domain" description="TonB-dependent receptor plug" evidence="10">
    <location>
        <begin position="80"/>
        <end position="184"/>
    </location>
</feature>
<protein>
    <submittedName>
        <fullName evidence="11">TonB-dependent receptor plug domain-containing protein</fullName>
    </submittedName>
</protein>
<dbReference type="RefSeq" id="WP_176638692.1">
    <property type="nucleotide sequence ID" value="NZ_JABXXP010000008.1"/>
</dbReference>
<reference evidence="11 12" key="1">
    <citation type="submission" date="2020-06" db="EMBL/GenBank/DDBJ databases">
        <title>Description of novel acetic acid bacteria.</title>
        <authorList>
            <person name="Sombolestani A."/>
        </authorList>
    </citation>
    <scope>NUCLEOTIDE SEQUENCE [LARGE SCALE GENOMIC DNA]</scope>
    <source>
        <strain evidence="11 12">LMG 31431</strain>
    </source>
</reference>
<dbReference type="GO" id="GO:0044718">
    <property type="term" value="P:siderophore transmembrane transport"/>
    <property type="evidence" value="ECO:0007669"/>
    <property type="project" value="TreeGrafter"/>
</dbReference>
<evidence type="ECO:0000256" key="2">
    <source>
        <dbReference type="ARBA" id="ARBA00022448"/>
    </source>
</evidence>
<evidence type="ECO:0000256" key="5">
    <source>
        <dbReference type="ARBA" id="ARBA00022729"/>
    </source>
</evidence>
<keyword evidence="7" id="KW-0998">Cell outer membrane</keyword>
<dbReference type="PANTHER" id="PTHR30069">
    <property type="entry name" value="TONB-DEPENDENT OUTER MEMBRANE RECEPTOR"/>
    <property type="match status" value="1"/>
</dbReference>
<evidence type="ECO:0000313" key="12">
    <source>
        <dbReference type="Proteomes" id="UP000534870"/>
    </source>
</evidence>
<name>A0A7Y7M5I2_9PROT</name>
<evidence type="ECO:0000256" key="9">
    <source>
        <dbReference type="SAM" id="SignalP"/>
    </source>
</evidence>